<feature type="compositionally biased region" description="Basic residues" evidence="1">
    <location>
        <begin position="63"/>
        <end position="72"/>
    </location>
</feature>
<organism evidence="2">
    <name type="scientific">Cyprideis torosa</name>
    <dbReference type="NCBI Taxonomy" id="163714"/>
    <lineage>
        <taxon>Eukaryota</taxon>
        <taxon>Metazoa</taxon>
        <taxon>Ecdysozoa</taxon>
        <taxon>Arthropoda</taxon>
        <taxon>Crustacea</taxon>
        <taxon>Oligostraca</taxon>
        <taxon>Ostracoda</taxon>
        <taxon>Podocopa</taxon>
        <taxon>Podocopida</taxon>
        <taxon>Cytherocopina</taxon>
        <taxon>Cytheroidea</taxon>
        <taxon>Cytherideidae</taxon>
        <taxon>Cyprideis</taxon>
    </lineage>
</organism>
<protein>
    <submittedName>
        <fullName evidence="2">Uncharacterized protein</fullName>
    </submittedName>
</protein>
<feature type="region of interest" description="Disordered" evidence="1">
    <location>
        <begin position="1"/>
        <end position="72"/>
    </location>
</feature>
<proteinExistence type="predicted"/>
<name>A0A7R8WW88_9CRUS</name>
<accession>A0A7R8WW88</accession>
<evidence type="ECO:0000256" key="1">
    <source>
        <dbReference type="SAM" id="MobiDB-lite"/>
    </source>
</evidence>
<dbReference type="EMBL" id="OB678223">
    <property type="protein sequence ID" value="CAD7236326.1"/>
    <property type="molecule type" value="Genomic_DNA"/>
</dbReference>
<feature type="compositionally biased region" description="Polar residues" evidence="1">
    <location>
        <begin position="46"/>
        <end position="62"/>
    </location>
</feature>
<dbReference type="AlphaFoldDB" id="A0A7R8WW88"/>
<reference evidence="2" key="1">
    <citation type="submission" date="2020-11" db="EMBL/GenBank/DDBJ databases">
        <authorList>
            <person name="Tran Van P."/>
        </authorList>
    </citation>
    <scope>NUCLEOTIDE SEQUENCE</scope>
</reference>
<sequence length="72" mass="7762">MEDVSKGATEIGDCDLETLETSGSKDSETTELPVSEVEKQEPFATENFSETLPNGSAEPSTIQRKKKTAQPS</sequence>
<feature type="non-terminal residue" evidence="2">
    <location>
        <position position="72"/>
    </location>
</feature>
<evidence type="ECO:0000313" key="2">
    <source>
        <dbReference type="EMBL" id="CAD7236326.1"/>
    </source>
</evidence>
<gene>
    <name evidence="2" type="ORF">CTOB1V02_LOCUS14141</name>
</gene>